<dbReference type="SUPFAM" id="SSF57850">
    <property type="entry name" value="RING/U-box"/>
    <property type="match status" value="1"/>
</dbReference>
<evidence type="ECO:0000256" key="9">
    <source>
        <dbReference type="SAM" id="Coils"/>
    </source>
</evidence>
<dbReference type="InterPro" id="IPR017907">
    <property type="entry name" value="Znf_RING_CS"/>
</dbReference>
<proteinExistence type="predicted"/>
<keyword evidence="3" id="KW-0808">Transferase</keyword>
<dbReference type="CDD" id="cd20335">
    <property type="entry name" value="BRcat_RBR"/>
    <property type="match status" value="1"/>
</dbReference>
<dbReference type="PROSITE" id="PS00518">
    <property type="entry name" value="ZF_RING_1"/>
    <property type="match status" value="1"/>
</dbReference>
<dbReference type="AlphaFoldDB" id="A0A168FIN3"/>
<feature type="domain" description="RING-type" evidence="11">
    <location>
        <begin position="177"/>
        <end position="387"/>
    </location>
</feature>
<evidence type="ECO:0000256" key="8">
    <source>
        <dbReference type="ARBA" id="ARBA00022833"/>
    </source>
</evidence>
<protein>
    <recommendedName>
        <fullName evidence="2">RBR-type E3 ubiquitin transferase</fullName>
        <ecNumber evidence="2">2.3.2.31</ecNumber>
    </recommendedName>
</protein>
<comment type="caution">
    <text evidence="12">The sequence shown here is derived from an EMBL/GenBank/DDBJ whole genome shotgun (WGS) entry which is preliminary data.</text>
</comment>
<dbReference type="Pfam" id="PF01485">
    <property type="entry name" value="IBR"/>
    <property type="match status" value="1"/>
</dbReference>
<accession>A0A168FIN3</accession>
<dbReference type="EC" id="2.3.2.31" evidence="2"/>
<feature type="compositionally biased region" description="Basic and acidic residues" evidence="10">
    <location>
        <begin position="408"/>
        <end position="421"/>
    </location>
</feature>
<comment type="catalytic activity">
    <reaction evidence="1">
        <text>[E2 ubiquitin-conjugating enzyme]-S-ubiquitinyl-L-cysteine + [acceptor protein]-L-lysine = [E2 ubiquitin-conjugating enzyme]-L-cysteine + [acceptor protein]-N(6)-ubiquitinyl-L-lysine.</text>
        <dbReference type="EC" id="2.3.2.31"/>
    </reaction>
</comment>
<feature type="coiled-coil region" evidence="9">
    <location>
        <begin position="574"/>
        <end position="601"/>
    </location>
</feature>
<evidence type="ECO:0000256" key="4">
    <source>
        <dbReference type="ARBA" id="ARBA00022723"/>
    </source>
</evidence>
<keyword evidence="6" id="KW-0863">Zinc-finger</keyword>
<dbReference type="GO" id="GO:0061630">
    <property type="term" value="F:ubiquitin protein ligase activity"/>
    <property type="evidence" value="ECO:0007669"/>
    <property type="project" value="UniProtKB-EC"/>
</dbReference>
<keyword evidence="9" id="KW-0175">Coiled coil</keyword>
<evidence type="ECO:0000256" key="3">
    <source>
        <dbReference type="ARBA" id="ARBA00022679"/>
    </source>
</evidence>
<dbReference type="PANTHER" id="PTHR11685">
    <property type="entry name" value="RBR FAMILY RING FINGER AND IBR DOMAIN-CONTAINING"/>
    <property type="match status" value="1"/>
</dbReference>
<keyword evidence="4" id="KW-0479">Metal-binding</keyword>
<dbReference type="STRING" id="1081108.A0A168FIN3"/>
<evidence type="ECO:0000313" key="13">
    <source>
        <dbReference type="Proteomes" id="UP000076881"/>
    </source>
</evidence>
<evidence type="ECO:0000313" key="12">
    <source>
        <dbReference type="EMBL" id="OAA75237.1"/>
    </source>
</evidence>
<evidence type="ECO:0000256" key="5">
    <source>
        <dbReference type="ARBA" id="ARBA00022737"/>
    </source>
</evidence>
<dbReference type="Proteomes" id="UP000076881">
    <property type="component" value="Unassembled WGS sequence"/>
</dbReference>
<evidence type="ECO:0000256" key="2">
    <source>
        <dbReference type="ARBA" id="ARBA00012251"/>
    </source>
</evidence>
<sequence>MESLTITIHSPPKTPDTMAIGDVNHDVYAKEVLGLQAGITEDAVDADLVAKANSLGIAASTLQKRNTSSAFSCSTTASAADQTFSATSPSMPTTPHSSIFGRSSTDLVCSGATGFAQYDQFITAVDAPLEQMRFRKGSLPVVNSSAQSVFSVSTNKSFSSVKSGFKPRSWWKKKSDPSLSCHGCRSSSGKMIALHGLSCNHTYCSECLRYVVSQACTNEEMMPPRCCSKPFPSRVLKEALDRDTQQSFLKAVAHFSTPTHARIYCPNRTCGEFINPHQVTDHKHPFDVTCQHCLTRACRMCKAGSHAIGADCPEDWELEAVKKMGQSTSWKRCYSCHNLVNLPKGRTHITCRCKEELCHVCGGVWDATTGCPNLCGDEAVLEKRRSGLSSASSSEDQDEATKPTAVREQAEKRDAERRSQRSPEVQDLVSKQALQLRRFCAFSARTRSSMQTRHATDKLALLERHVDEEDALRDKHAKATSALEDRQIAAEMELRTTLEQTQRSVNLRLKHMEAYCHGRSRSSGSSASASASAAAAAAAGDAAARVVTEKNLKELGQQYTLRDGMERQHEAKINVMRERQAKRMEELLDRHEAEVEALAARQRGESHAQASRCAAENEGVTDTLRMLQIRLSARWSLQLDVLCREREEAEGLRYGAVATPAWPQEQFYVEQQSS</sequence>
<keyword evidence="8" id="KW-0862">Zinc</keyword>
<evidence type="ECO:0000259" key="11">
    <source>
        <dbReference type="PROSITE" id="PS51873"/>
    </source>
</evidence>
<evidence type="ECO:0000256" key="7">
    <source>
        <dbReference type="ARBA" id="ARBA00022786"/>
    </source>
</evidence>
<dbReference type="PROSITE" id="PS51873">
    <property type="entry name" value="TRIAD"/>
    <property type="match status" value="1"/>
</dbReference>
<dbReference type="EMBL" id="AZHF01000005">
    <property type="protein sequence ID" value="OAA75237.1"/>
    <property type="molecule type" value="Genomic_DNA"/>
</dbReference>
<gene>
    <name evidence="12" type="ORF">LEL_07225</name>
</gene>
<feature type="region of interest" description="Disordered" evidence="10">
    <location>
        <begin position="386"/>
        <end position="427"/>
    </location>
</feature>
<dbReference type="GO" id="GO:0008270">
    <property type="term" value="F:zinc ion binding"/>
    <property type="evidence" value="ECO:0007669"/>
    <property type="project" value="UniProtKB-KW"/>
</dbReference>
<dbReference type="Gene3D" id="1.20.120.1750">
    <property type="match status" value="1"/>
</dbReference>
<reference evidence="12 13" key="1">
    <citation type="journal article" date="2016" name="Genome Biol. Evol.">
        <title>Divergent and convergent evolution of fungal pathogenicity.</title>
        <authorList>
            <person name="Shang Y."/>
            <person name="Xiao G."/>
            <person name="Zheng P."/>
            <person name="Cen K."/>
            <person name="Zhan S."/>
            <person name="Wang C."/>
        </authorList>
    </citation>
    <scope>NUCLEOTIDE SEQUENCE [LARGE SCALE GENOMIC DNA]</scope>
    <source>
        <strain evidence="12 13">RCEF 1005</strain>
    </source>
</reference>
<organism evidence="12 13">
    <name type="scientific">Akanthomyces lecanii RCEF 1005</name>
    <dbReference type="NCBI Taxonomy" id="1081108"/>
    <lineage>
        <taxon>Eukaryota</taxon>
        <taxon>Fungi</taxon>
        <taxon>Dikarya</taxon>
        <taxon>Ascomycota</taxon>
        <taxon>Pezizomycotina</taxon>
        <taxon>Sordariomycetes</taxon>
        <taxon>Hypocreomycetidae</taxon>
        <taxon>Hypocreales</taxon>
        <taxon>Cordycipitaceae</taxon>
        <taxon>Akanthomyces</taxon>
        <taxon>Cordyceps confragosa</taxon>
    </lineage>
</organism>
<dbReference type="InterPro" id="IPR031127">
    <property type="entry name" value="E3_UB_ligase_RBR"/>
</dbReference>
<dbReference type="OrthoDB" id="4867750at2759"/>
<keyword evidence="5" id="KW-0677">Repeat</keyword>
<name>A0A168FIN3_CORDF</name>
<dbReference type="InterPro" id="IPR044066">
    <property type="entry name" value="TRIAD_supradom"/>
</dbReference>
<keyword evidence="7" id="KW-0833">Ubl conjugation pathway</keyword>
<dbReference type="InterPro" id="IPR002867">
    <property type="entry name" value="IBR_dom"/>
</dbReference>
<evidence type="ECO:0000256" key="1">
    <source>
        <dbReference type="ARBA" id="ARBA00001798"/>
    </source>
</evidence>
<evidence type="ECO:0000256" key="10">
    <source>
        <dbReference type="SAM" id="MobiDB-lite"/>
    </source>
</evidence>
<evidence type="ECO:0000256" key="6">
    <source>
        <dbReference type="ARBA" id="ARBA00022771"/>
    </source>
</evidence>
<dbReference type="GO" id="GO:0016567">
    <property type="term" value="P:protein ubiquitination"/>
    <property type="evidence" value="ECO:0007669"/>
    <property type="project" value="InterPro"/>
</dbReference>
<keyword evidence="13" id="KW-1185">Reference proteome</keyword>